<keyword evidence="2" id="KW-1185">Reference proteome</keyword>
<name>A0ABR3KPX5_TRISP</name>
<reference evidence="1 2" key="1">
    <citation type="submission" date="2024-07" db="EMBL/GenBank/DDBJ databases">
        <title>Enhanced genomic and transcriptomic resources for Trichinella pseudospiralis and T. spiralis underpin the discovery of pronounced molecular differences between stages and species.</title>
        <authorList>
            <person name="Pasi K.K."/>
            <person name="La Rosa G."/>
            <person name="Gomez-Morales M.A."/>
            <person name="Tosini F."/>
            <person name="Sumanam S."/>
            <person name="Young N.D."/>
            <person name="Chang B.C."/>
            <person name="Robin G.B."/>
        </authorList>
    </citation>
    <scope>NUCLEOTIDE SEQUENCE [LARGE SCALE GENOMIC DNA]</scope>
    <source>
        <strain evidence="1">ISS534</strain>
    </source>
</reference>
<evidence type="ECO:0000313" key="2">
    <source>
        <dbReference type="Proteomes" id="UP001558632"/>
    </source>
</evidence>
<evidence type="ECO:0000313" key="1">
    <source>
        <dbReference type="EMBL" id="KAL1242305.1"/>
    </source>
</evidence>
<sequence>MRNAAQMTNQSLQFFTSVKASICCVGLILTKSICRLVPDFMNSSVWKHEAVNIIGKEKLHCANVVALDNKHSIVYHAICIC</sequence>
<proteinExistence type="predicted"/>
<gene>
    <name evidence="1" type="ORF">TSPI_09002</name>
</gene>
<dbReference type="EMBL" id="JBEUSY010000214">
    <property type="protein sequence ID" value="KAL1242305.1"/>
    <property type="molecule type" value="Genomic_DNA"/>
</dbReference>
<protein>
    <submittedName>
        <fullName evidence="1">RF4 protein</fullName>
    </submittedName>
</protein>
<dbReference type="Proteomes" id="UP001558632">
    <property type="component" value="Unassembled WGS sequence"/>
</dbReference>
<organism evidence="1 2">
    <name type="scientific">Trichinella spiralis</name>
    <name type="common">Trichina worm</name>
    <dbReference type="NCBI Taxonomy" id="6334"/>
    <lineage>
        <taxon>Eukaryota</taxon>
        <taxon>Metazoa</taxon>
        <taxon>Ecdysozoa</taxon>
        <taxon>Nematoda</taxon>
        <taxon>Enoplea</taxon>
        <taxon>Dorylaimia</taxon>
        <taxon>Trichinellida</taxon>
        <taxon>Trichinellidae</taxon>
        <taxon>Trichinella</taxon>
    </lineage>
</organism>
<comment type="caution">
    <text evidence="1">The sequence shown here is derived from an EMBL/GenBank/DDBJ whole genome shotgun (WGS) entry which is preliminary data.</text>
</comment>
<accession>A0ABR3KPX5</accession>